<protein>
    <submittedName>
        <fullName evidence="1">Uncharacterized protein</fullName>
    </submittedName>
</protein>
<name>A0A7L9QC69_9ZZZZ</name>
<organism evidence="1">
    <name type="scientific">uncultured organism</name>
    <dbReference type="NCBI Taxonomy" id="155900"/>
    <lineage>
        <taxon>unclassified sequences</taxon>
        <taxon>environmental samples</taxon>
    </lineage>
</organism>
<dbReference type="EMBL" id="MW000467">
    <property type="protein sequence ID" value="QOL00378.1"/>
    <property type="molecule type" value="Genomic_DNA"/>
</dbReference>
<accession>A0A7L9QC69</accession>
<proteinExistence type="predicted"/>
<dbReference type="AlphaFoldDB" id="A0A7L9QC69"/>
<sequence length="92" mass="9611">MIKATLIGLFALVAIGAGSTVAATPYNTGAQHTVVTIVTPTTPYELEWFPDPTLFPPAAPPQHAQPSSDIGTALAITQAVTFQRQKTAPPLN</sequence>
<evidence type="ECO:0000313" key="1">
    <source>
        <dbReference type="EMBL" id="QOL00378.1"/>
    </source>
</evidence>
<reference evidence="1" key="1">
    <citation type="submission" date="2020-09" db="EMBL/GenBank/DDBJ databases">
        <title>A new high-throughput screening method to detect antimicrobial volatiles from metagenomic clone libraries.</title>
        <authorList>
            <person name="Stocker F."/>
            <person name="Obermeier M."/>
            <person name="Resch K."/>
            <person name="Berg G."/>
            <person name="Mueller Bogota C.A."/>
        </authorList>
    </citation>
    <scope>NUCLEOTIDE SEQUENCE</scope>
</reference>